<dbReference type="CDD" id="cd18497">
    <property type="entry name" value="BACK_ABTB1_BPOZ"/>
    <property type="match status" value="1"/>
</dbReference>
<dbReference type="SMART" id="SM00225">
    <property type="entry name" value="BTB"/>
    <property type="match status" value="2"/>
</dbReference>
<dbReference type="PROSITE" id="PS50097">
    <property type="entry name" value="BTB"/>
    <property type="match status" value="2"/>
</dbReference>
<protein>
    <recommendedName>
        <fullName evidence="5">BTB domain-containing protein</fullName>
    </recommendedName>
</protein>
<feature type="region of interest" description="Disordered" evidence="4">
    <location>
        <begin position="578"/>
        <end position="612"/>
    </location>
</feature>
<dbReference type="Pfam" id="PF12796">
    <property type="entry name" value="Ank_2"/>
    <property type="match status" value="1"/>
</dbReference>
<dbReference type="InterPro" id="IPR002110">
    <property type="entry name" value="Ankyrin_rpt"/>
</dbReference>
<dbReference type="InterPro" id="IPR011333">
    <property type="entry name" value="SKP1/BTB/POZ_sf"/>
</dbReference>
<dbReference type="Gene3D" id="3.30.710.10">
    <property type="entry name" value="Potassium Channel Kv1.1, Chain A"/>
    <property type="match status" value="2"/>
</dbReference>
<feature type="domain" description="BTB" evidence="5">
    <location>
        <begin position="152"/>
        <end position="219"/>
    </location>
</feature>
<sequence>MAGHDVLRKDQLEVSLHNEKKLIEEGVLKEDNPLDVSENFRKLCEASRRGDLKVCQEMIQEGVNINAKDTYDYTPLILASLCGHYETVQLLLESGALCERDTFQGERCLYNALNDKIRNLLLSYDYSKSTDPLQPLASHLTSLLYRTQPRTSDIVVSSSTESDSFNLHKFVLAARSPYFKKKLDAAPETLAWKLPTSIPGPSFGIALKHLYLAELPREVGGGWGTGYSDSDILAGVDRISKHLEIKNLSETILDNSDRRLVRQRRQDDVQFAVSQIGAWFQNNVLYHAVQTDTSKADDVKWDRNNGIFADILLRADEDEDEEEDIETALNKVARGESVNTNVLGIPLGASAQSSRSPSRTRRPRKSVLYPCHKAMLIRSEFFMTMFDSSFKEAQDTPHLQIIPIDCSPAVLEIILTFLYTEKSDFGLDIAIDVLFAADMLFLEKLKTKAAVIISTLGNGTATGMQTEVQADDIDLDIYEILRAAWTTRVQRLEEFAARYIAYRLEQYIDEPAFAEVVKESASRIQARQETDTIEILDDIKYYLSERFRLRFEDTGFDEAVAAEEQAQQEALAQIDARSSENAQVQPVPASKGVPTDEGVDMSSPPREVEEQTEEMMQEGVIRTLDGDIAGDEFEQDAMNYQILLGKIEGLLENLKLDA</sequence>
<proteinExistence type="predicted"/>
<accession>A0ABR0RMG0</accession>
<comment type="caution">
    <text evidence="6">The sequence shown here is derived from an EMBL/GenBank/DDBJ whole genome shotgun (WGS) entry which is preliminary data.</text>
</comment>
<evidence type="ECO:0000313" key="6">
    <source>
        <dbReference type="EMBL" id="KAK5941787.1"/>
    </source>
</evidence>
<evidence type="ECO:0000256" key="4">
    <source>
        <dbReference type="SAM" id="MobiDB-lite"/>
    </source>
</evidence>
<organism evidence="6 7">
    <name type="scientific">Knufia obscura</name>
    <dbReference type="NCBI Taxonomy" id="1635080"/>
    <lineage>
        <taxon>Eukaryota</taxon>
        <taxon>Fungi</taxon>
        <taxon>Dikarya</taxon>
        <taxon>Ascomycota</taxon>
        <taxon>Pezizomycotina</taxon>
        <taxon>Eurotiomycetes</taxon>
        <taxon>Chaetothyriomycetidae</taxon>
        <taxon>Chaetothyriales</taxon>
        <taxon>Trichomeriaceae</taxon>
        <taxon>Knufia</taxon>
    </lineage>
</organism>
<evidence type="ECO:0000256" key="1">
    <source>
        <dbReference type="ARBA" id="ARBA00022737"/>
    </source>
</evidence>
<dbReference type="Gene3D" id="1.25.40.20">
    <property type="entry name" value="Ankyrin repeat-containing domain"/>
    <property type="match status" value="1"/>
</dbReference>
<dbReference type="PANTHER" id="PTHR46231">
    <property type="entry name" value="ANKYRIN REPEAT AND BTB/POZ DOMAIN-CONTAINING PROTEIN 1"/>
    <property type="match status" value="1"/>
</dbReference>
<dbReference type="InterPro" id="IPR000210">
    <property type="entry name" value="BTB/POZ_dom"/>
</dbReference>
<dbReference type="SMART" id="SM00248">
    <property type="entry name" value="ANK"/>
    <property type="match status" value="2"/>
</dbReference>
<evidence type="ECO:0000313" key="7">
    <source>
        <dbReference type="Proteomes" id="UP001334248"/>
    </source>
</evidence>
<keyword evidence="2 3" id="KW-0040">ANK repeat</keyword>
<dbReference type="EMBL" id="JAVHJV010000006">
    <property type="protein sequence ID" value="KAK5941787.1"/>
    <property type="molecule type" value="Genomic_DNA"/>
</dbReference>
<dbReference type="PROSITE" id="PS50297">
    <property type="entry name" value="ANK_REP_REGION"/>
    <property type="match status" value="1"/>
</dbReference>
<reference evidence="6 7" key="1">
    <citation type="journal article" date="2023" name="Res Sq">
        <title>Genomic and morphological characterization of Knufia obscura isolated from the Mars 2020 spacecraft assembly facility.</title>
        <authorList>
            <person name="Chander A.M."/>
            <person name="Teixeira M.M."/>
            <person name="Singh N.K."/>
            <person name="Williams M.P."/>
            <person name="Parker C.W."/>
            <person name="Leo P."/>
            <person name="Stajich J.E."/>
            <person name="Torok T."/>
            <person name="Tighe S."/>
            <person name="Mason C.E."/>
            <person name="Venkateswaran K."/>
        </authorList>
    </citation>
    <scope>NUCLEOTIDE SEQUENCE [LARGE SCALE GENOMIC DNA]</scope>
    <source>
        <strain evidence="6 7">CCFEE 5817</strain>
    </source>
</reference>
<dbReference type="RefSeq" id="XP_064729877.1">
    <property type="nucleotide sequence ID" value="XM_064874155.1"/>
</dbReference>
<dbReference type="SUPFAM" id="SSF48403">
    <property type="entry name" value="Ankyrin repeat"/>
    <property type="match status" value="1"/>
</dbReference>
<dbReference type="Pfam" id="PF00651">
    <property type="entry name" value="BTB"/>
    <property type="match status" value="2"/>
</dbReference>
<keyword evidence="1" id="KW-0677">Repeat</keyword>
<gene>
    <name evidence="6" type="ORF">PMZ80_005738</name>
</gene>
<evidence type="ECO:0000256" key="2">
    <source>
        <dbReference type="ARBA" id="ARBA00023043"/>
    </source>
</evidence>
<dbReference type="Proteomes" id="UP001334248">
    <property type="component" value="Unassembled WGS sequence"/>
</dbReference>
<dbReference type="GeneID" id="89999187"/>
<dbReference type="SUPFAM" id="SSF54695">
    <property type="entry name" value="POZ domain"/>
    <property type="match status" value="2"/>
</dbReference>
<dbReference type="InterPro" id="IPR044515">
    <property type="entry name" value="ABTB1"/>
</dbReference>
<feature type="domain" description="BTB" evidence="5">
    <location>
        <begin position="372"/>
        <end position="427"/>
    </location>
</feature>
<feature type="repeat" description="ANK" evidence="3">
    <location>
        <begin position="71"/>
        <end position="96"/>
    </location>
</feature>
<evidence type="ECO:0000256" key="3">
    <source>
        <dbReference type="PROSITE-ProRule" id="PRU00023"/>
    </source>
</evidence>
<dbReference type="PROSITE" id="PS50088">
    <property type="entry name" value="ANK_REPEAT"/>
    <property type="match status" value="1"/>
</dbReference>
<dbReference type="PANTHER" id="PTHR46231:SF1">
    <property type="entry name" value="ANKYRIN REPEAT AND BTB_POZ DOMAIN-CONTAINING PROTEIN 1"/>
    <property type="match status" value="1"/>
</dbReference>
<evidence type="ECO:0000259" key="5">
    <source>
        <dbReference type="PROSITE" id="PS50097"/>
    </source>
</evidence>
<name>A0ABR0RMG0_9EURO</name>
<dbReference type="InterPro" id="IPR036770">
    <property type="entry name" value="Ankyrin_rpt-contain_sf"/>
</dbReference>
<keyword evidence="7" id="KW-1185">Reference proteome</keyword>